<dbReference type="Proteomes" id="UP000504634">
    <property type="component" value="Unplaced"/>
</dbReference>
<name>A0A6J2TPL6_DROLE</name>
<accession>A0A6J2TPL6</accession>
<evidence type="ECO:0000313" key="1">
    <source>
        <dbReference type="Proteomes" id="UP000504634"/>
    </source>
</evidence>
<dbReference type="GeneID" id="115626700"/>
<dbReference type="AlphaFoldDB" id="A0A6J2TPL6"/>
<protein>
    <submittedName>
        <fullName evidence="2">Uncharacterized protein LOC115626700</fullName>
    </submittedName>
</protein>
<keyword evidence="1" id="KW-1185">Reference proteome</keyword>
<reference evidence="2" key="1">
    <citation type="submission" date="2025-08" db="UniProtKB">
        <authorList>
            <consortium name="RefSeq"/>
        </authorList>
    </citation>
    <scope>IDENTIFICATION</scope>
    <source>
        <strain evidence="2">11010-0011.00</strain>
        <tissue evidence="2">Whole body</tissue>
    </source>
</reference>
<dbReference type="RefSeq" id="XP_030377989.1">
    <property type="nucleotide sequence ID" value="XM_030522129.1"/>
</dbReference>
<gene>
    <name evidence="2" type="primary">LOC115626700</name>
</gene>
<sequence length="160" mass="17579">MTQFTTKQQIIALLRSAILGPDINKMPRPRRSTEGEASAYCEAFTQTLEAFEEENVNDVSVFVCMDGMNGSKEAGPAAKPPLANRCNSVIRALARIVQNVSERILVALGINRENAAWYKHCSQNPGSHHCLLGSNRDLDDRTSSSDSCDDLTLCNEVIHV</sequence>
<proteinExistence type="predicted"/>
<evidence type="ECO:0000313" key="2">
    <source>
        <dbReference type="RefSeq" id="XP_030377989.1"/>
    </source>
</evidence>
<organism evidence="1 2">
    <name type="scientific">Drosophila lebanonensis</name>
    <name type="common">Fruit fly</name>
    <name type="synonym">Scaptodrosophila lebanonensis</name>
    <dbReference type="NCBI Taxonomy" id="7225"/>
    <lineage>
        <taxon>Eukaryota</taxon>
        <taxon>Metazoa</taxon>
        <taxon>Ecdysozoa</taxon>
        <taxon>Arthropoda</taxon>
        <taxon>Hexapoda</taxon>
        <taxon>Insecta</taxon>
        <taxon>Pterygota</taxon>
        <taxon>Neoptera</taxon>
        <taxon>Endopterygota</taxon>
        <taxon>Diptera</taxon>
        <taxon>Brachycera</taxon>
        <taxon>Muscomorpha</taxon>
        <taxon>Ephydroidea</taxon>
        <taxon>Drosophilidae</taxon>
        <taxon>Scaptodrosophila</taxon>
    </lineage>
</organism>